<dbReference type="OrthoDB" id="7438987at2"/>
<dbReference type="GO" id="GO:0016887">
    <property type="term" value="F:ATP hydrolysis activity"/>
    <property type="evidence" value="ECO:0007669"/>
    <property type="project" value="InterPro"/>
</dbReference>
<proteinExistence type="predicted"/>
<dbReference type="Proteomes" id="UP000434582">
    <property type="component" value="Unassembled WGS sequence"/>
</dbReference>
<dbReference type="SMART" id="SM00382">
    <property type="entry name" value="AAA"/>
    <property type="match status" value="1"/>
</dbReference>
<name>A0A7X1ZG14_9PROT</name>
<dbReference type="Pfam" id="PF22977">
    <property type="entry name" value="WHD"/>
    <property type="match status" value="1"/>
</dbReference>
<dbReference type="InterPro" id="IPR003593">
    <property type="entry name" value="AAA+_ATPase"/>
</dbReference>
<dbReference type="AlphaFoldDB" id="A0A7X1ZG14"/>
<comment type="caution">
    <text evidence="2">The sequence shown here is derived from an EMBL/GenBank/DDBJ whole genome shotgun (WGS) entry which is preliminary data.</text>
</comment>
<reference evidence="2 3" key="1">
    <citation type="submission" date="2019-10" db="EMBL/GenBank/DDBJ databases">
        <title>Draft whole-genome sequence of the purple nonsulfur photosynthetic bacterium Roseospira navarrensis DSM 15114.</title>
        <authorList>
            <person name="Kyndt J.A."/>
            <person name="Meyer T.E."/>
        </authorList>
    </citation>
    <scope>NUCLEOTIDE SEQUENCE [LARGE SCALE GENOMIC DNA]</scope>
    <source>
        <strain evidence="2 3">DSM 15114</strain>
    </source>
</reference>
<dbReference type="Pfam" id="PF00004">
    <property type="entry name" value="AAA"/>
    <property type="match status" value="1"/>
</dbReference>
<dbReference type="InterPro" id="IPR003959">
    <property type="entry name" value="ATPase_AAA_core"/>
</dbReference>
<dbReference type="InterPro" id="IPR054472">
    <property type="entry name" value="WHD"/>
</dbReference>
<organism evidence="2 3">
    <name type="scientific">Roseospira navarrensis</name>
    <dbReference type="NCBI Taxonomy" id="140058"/>
    <lineage>
        <taxon>Bacteria</taxon>
        <taxon>Pseudomonadati</taxon>
        <taxon>Pseudomonadota</taxon>
        <taxon>Alphaproteobacteria</taxon>
        <taxon>Rhodospirillales</taxon>
        <taxon>Rhodospirillaceae</taxon>
        <taxon>Roseospira</taxon>
    </lineage>
</organism>
<dbReference type="GO" id="GO:0005524">
    <property type="term" value="F:ATP binding"/>
    <property type="evidence" value="ECO:0007669"/>
    <property type="project" value="InterPro"/>
</dbReference>
<dbReference type="PANTHER" id="PTHR46411:SF3">
    <property type="entry name" value="AAA+ ATPASE DOMAIN-CONTAINING PROTEIN"/>
    <property type="match status" value="1"/>
</dbReference>
<evidence type="ECO:0000259" key="1">
    <source>
        <dbReference type="SMART" id="SM00382"/>
    </source>
</evidence>
<dbReference type="SUPFAM" id="SSF52540">
    <property type="entry name" value="P-loop containing nucleoside triphosphate hydrolases"/>
    <property type="match status" value="1"/>
</dbReference>
<dbReference type="CDD" id="cd19481">
    <property type="entry name" value="RecA-like_protease"/>
    <property type="match status" value="1"/>
</dbReference>
<evidence type="ECO:0000313" key="3">
    <source>
        <dbReference type="Proteomes" id="UP000434582"/>
    </source>
</evidence>
<keyword evidence="3" id="KW-1185">Reference proteome</keyword>
<evidence type="ECO:0000313" key="2">
    <source>
        <dbReference type="EMBL" id="MQX37653.1"/>
    </source>
</evidence>
<protein>
    <submittedName>
        <fullName evidence="2">AAA family ATPase</fullName>
    </submittedName>
</protein>
<dbReference type="InterPro" id="IPR027417">
    <property type="entry name" value="P-loop_NTPase"/>
</dbReference>
<dbReference type="RefSeq" id="WP_153345351.1">
    <property type="nucleotide sequence ID" value="NZ_WIVE01000050.1"/>
</dbReference>
<gene>
    <name evidence="2" type="ORF">GHC57_14105</name>
</gene>
<accession>A0A7X1ZG14</accession>
<dbReference type="Gene3D" id="3.40.50.300">
    <property type="entry name" value="P-loop containing nucleotide triphosphate hydrolases"/>
    <property type="match status" value="1"/>
</dbReference>
<feature type="domain" description="AAA+ ATPase" evidence="1">
    <location>
        <begin position="463"/>
        <end position="595"/>
    </location>
</feature>
<dbReference type="PANTHER" id="PTHR46411">
    <property type="entry name" value="FAMILY ATPASE, PUTATIVE-RELATED"/>
    <property type="match status" value="1"/>
</dbReference>
<dbReference type="EMBL" id="WIVE01000050">
    <property type="protein sequence ID" value="MQX37653.1"/>
    <property type="molecule type" value="Genomic_DNA"/>
</dbReference>
<sequence length="684" mass="74603">MTHAAVPLETHERPTSAVEAVLARVRALCRRRILWLEHLASDAARRPEARDALGRALLDVDAPEAEARFLSAEPEARALLREADALERRIFEADDSRLAHLAEALGLTPTERDLLQVCLAGAVDPSLALVFGALTGVEGAAAPTEPLAARLCGYGRTALWGPTSALSRWRVLAVESRAPGQPDALGIEPPMLSYLLGASEIDPALLGCCTVLNTGPEPLPGWPVARTAERIARALERGVPSRVQVMGAPLSGRKTFAAAVARALGSPLMVVDTARVEEDQWPDVRLRVLRQALLHDCAVAWTGPAARRGLEADPGLLALEFTILDSPEELVPAVGWHEERVTIPALTSAERRDLWLRFIPGARAWDDESLRHLSERFRATIGEIAHVAAQGDDRFEDVQRRARDLSHGKLGDLAVLLDCPFHRGDLFLPPQLGALLDAFLFEARDRTAFWEQAGARRLFPRGTGLVALLSGPPGTGKTMAAQVIAAELGLDLFRIDLASTVNKYIGETAKNLRRLFARATDMNAVLLFDEADALFSRRTDTRDAHDRYANADTTYLLQLIEEYPGIALLATNKRQQMDDAFVRRIRYVFYVPRPEPPQRLAIWRQVVSELASPACAARLDADLRRLAADTPMTGAQIKTTVLAAVFLAREAGRPLAPEDIAGGLNRHLVNQGGPIAAEPGRGRR</sequence>